<dbReference type="RefSeq" id="WP_050061448.1">
    <property type="nucleotide sequence ID" value="NZ_JACHEK010000014.1"/>
</dbReference>
<dbReference type="SUPFAM" id="SSF56601">
    <property type="entry name" value="beta-lactamase/transpeptidase-like"/>
    <property type="match status" value="1"/>
</dbReference>
<sequence length="491" mass="54270">MPSATSFIAFIALVSAYSITLAGQTMEANLDTAANRVILQERVVGASVLVVQRDKIILHKGYGFADLALEAPTQADSFYHVVGPIAPFEGVAIMQQVERGKLSLDDDISRLIPEFPLQGHHITVRELLNHTSGIVDYHYLGDQFESTYQVPKSEDEMMALFSGRPWVAPPGIKWDWSISNFQLLDMLIERVTGQTYDEYMQQNLFVPSGATTIIPCNNSTLVHGLSHGYHLSANGYTPATEDSAAAGYDLRYCSNVTDIYRVWHAVRQGKLLRPETLRLMSTADPSGLHISGHDPDVNYGLALVLNHEDSHRSIGQNGSLLGYSGSLYEFPAEDLTVVVLSNTAGQNAADIGMAVARKALGLPDVALQTNQISHNFLSDEPTTVTERSQFTGTYRLKVINGAYHESFSQYRQTYRVFQENGRLMIEALNEMPERLLKQKDGSFALASDPNAPITFVLSEHQPITINLTRYPGLKLSGERIGPGDIQTFHHM</sequence>
<dbReference type="InterPro" id="IPR012338">
    <property type="entry name" value="Beta-lactam/transpept-like"/>
</dbReference>
<feature type="domain" description="Beta-lactamase-related" evidence="2">
    <location>
        <begin position="40"/>
        <end position="355"/>
    </location>
</feature>
<gene>
    <name evidence="3" type="ORF">HNQ77_005346</name>
</gene>
<comment type="caution">
    <text evidence="3">The sequence shown here is derived from an EMBL/GenBank/DDBJ whole genome shotgun (WGS) entry which is preliminary data.</text>
</comment>
<organism evidence="3 4">
    <name type="scientific">Silvibacterium bohemicum</name>
    <dbReference type="NCBI Taxonomy" id="1577686"/>
    <lineage>
        <taxon>Bacteria</taxon>
        <taxon>Pseudomonadati</taxon>
        <taxon>Acidobacteriota</taxon>
        <taxon>Terriglobia</taxon>
        <taxon>Terriglobales</taxon>
        <taxon>Acidobacteriaceae</taxon>
        <taxon>Silvibacterium</taxon>
    </lineage>
</organism>
<dbReference type="PANTHER" id="PTHR46825:SF9">
    <property type="entry name" value="BETA-LACTAMASE-RELATED DOMAIN-CONTAINING PROTEIN"/>
    <property type="match status" value="1"/>
</dbReference>
<proteinExistence type="predicted"/>
<dbReference type="InterPro" id="IPR050491">
    <property type="entry name" value="AmpC-like"/>
</dbReference>
<dbReference type="AlphaFoldDB" id="A0A841K1S0"/>
<feature type="chain" id="PRO_5032933490" evidence="1">
    <location>
        <begin position="23"/>
        <end position="491"/>
    </location>
</feature>
<dbReference type="InterPro" id="IPR001466">
    <property type="entry name" value="Beta-lactam-related"/>
</dbReference>
<keyword evidence="1" id="KW-0732">Signal</keyword>
<name>A0A841K1S0_9BACT</name>
<dbReference type="PANTHER" id="PTHR46825">
    <property type="entry name" value="D-ALANYL-D-ALANINE-CARBOXYPEPTIDASE/ENDOPEPTIDASE AMPH"/>
    <property type="match status" value="1"/>
</dbReference>
<keyword evidence="4" id="KW-1185">Reference proteome</keyword>
<evidence type="ECO:0000259" key="2">
    <source>
        <dbReference type="Pfam" id="PF00144"/>
    </source>
</evidence>
<evidence type="ECO:0000313" key="3">
    <source>
        <dbReference type="EMBL" id="MBB6147350.1"/>
    </source>
</evidence>
<dbReference type="Pfam" id="PF00144">
    <property type="entry name" value="Beta-lactamase"/>
    <property type="match status" value="1"/>
</dbReference>
<dbReference type="EMBL" id="JACHEK010000014">
    <property type="protein sequence ID" value="MBB6147350.1"/>
    <property type="molecule type" value="Genomic_DNA"/>
</dbReference>
<protein>
    <submittedName>
        <fullName evidence="3">CubicO group peptidase (Beta-lactamase class C family)</fullName>
    </submittedName>
</protein>
<accession>A0A841K1S0</accession>
<dbReference type="Gene3D" id="3.40.710.10">
    <property type="entry name" value="DD-peptidase/beta-lactamase superfamily"/>
    <property type="match status" value="1"/>
</dbReference>
<evidence type="ECO:0000256" key="1">
    <source>
        <dbReference type="SAM" id="SignalP"/>
    </source>
</evidence>
<dbReference type="Proteomes" id="UP000538666">
    <property type="component" value="Unassembled WGS sequence"/>
</dbReference>
<feature type="signal peptide" evidence="1">
    <location>
        <begin position="1"/>
        <end position="22"/>
    </location>
</feature>
<reference evidence="3 4" key="1">
    <citation type="submission" date="2020-08" db="EMBL/GenBank/DDBJ databases">
        <title>Genomic Encyclopedia of Type Strains, Phase IV (KMG-IV): sequencing the most valuable type-strain genomes for metagenomic binning, comparative biology and taxonomic classification.</title>
        <authorList>
            <person name="Goeker M."/>
        </authorList>
    </citation>
    <scope>NUCLEOTIDE SEQUENCE [LARGE SCALE GENOMIC DNA]</scope>
    <source>
        <strain evidence="3 4">DSM 103733</strain>
    </source>
</reference>
<evidence type="ECO:0000313" key="4">
    <source>
        <dbReference type="Proteomes" id="UP000538666"/>
    </source>
</evidence>